<protein>
    <submittedName>
        <fullName evidence="1">Putative secreted protein</fullName>
    </submittedName>
</protein>
<dbReference type="AlphaFoldDB" id="A0A2M4D7W6"/>
<accession>A0A2M4D7W6</accession>
<sequence length="68" mass="7152">MVATLVVGTAAGSRADRTNGSASSDAFRSLTIAFGRLRMDLMSGAQHLPSGMSCCCCCCCCWARNKSR</sequence>
<reference evidence="1" key="1">
    <citation type="submission" date="2018-01" db="EMBL/GenBank/DDBJ databases">
        <title>An insight into the sialome of Amazonian anophelines.</title>
        <authorList>
            <person name="Ribeiro J.M."/>
            <person name="Scarpassa V."/>
            <person name="Calvo E."/>
        </authorList>
    </citation>
    <scope>NUCLEOTIDE SEQUENCE</scope>
</reference>
<evidence type="ECO:0000313" key="1">
    <source>
        <dbReference type="EMBL" id="MBW73627.1"/>
    </source>
</evidence>
<dbReference type="EMBL" id="GGFL01009449">
    <property type="protein sequence ID" value="MBW73627.1"/>
    <property type="molecule type" value="Transcribed_RNA"/>
</dbReference>
<organism evidence="1">
    <name type="scientific">Anopheles darlingi</name>
    <name type="common">Mosquito</name>
    <dbReference type="NCBI Taxonomy" id="43151"/>
    <lineage>
        <taxon>Eukaryota</taxon>
        <taxon>Metazoa</taxon>
        <taxon>Ecdysozoa</taxon>
        <taxon>Arthropoda</taxon>
        <taxon>Hexapoda</taxon>
        <taxon>Insecta</taxon>
        <taxon>Pterygota</taxon>
        <taxon>Neoptera</taxon>
        <taxon>Endopterygota</taxon>
        <taxon>Diptera</taxon>
        <taxon>Nematocera</taxon>
        <taxon>Culicoidea</taxon>
        <taxon>Culicidae</taxon>
        <taxon>Anophelinae</taxon>
        <taxon>Anopheles</taxon>
    </lineage>
</organism>
<name>A0A2M4D7W6_ANODA</name>
<proteinExistence type="predicted"/>